<feature type="compositionally biased region" description="Basic residues" evidence="1">
    <location>
        <begin position="66"/>
        <end position="75"/>
    </location>
</feature>
<comment type="caution">
    <text evidence="2">The sequence shown here is derived from an EMBL/GenBank/DDBJ whole genome shotgun (WGS) entry which is preliminary data.</text>
</comment>
<dbReference type="AlphaFoldDB" id="A0AAV7EBJ5"/>
<feature type="region of interest" description="Disordered" evidence="1">
    <location>
        <begin position="58"/>
        <end position="83"/>
    </location>
</feature>
<protein>
    <submittedName>
        <fullName evidence="2">Uncharacterized protein</fullName>
    </submittedName>
</protein>
<dbReference type="PANTHER" id="PTHR34461">
    <property type="entry name" value="EXPRESSED PROTEIN"/>
    <property type="match status" value="1"/>
</dbReference>
<sequence>MKPDRAPPNRAHLFCSEISWRQDPSLASLPVFFSRHHLITRSRFAPLPLCSSRCRERREGQGLMKPGKRRQRRRLSSPSRDLPGVITRSRAENFLHRSRSGRARSDPIRRVFISSCDKSKLPKPSRGSGIGVVEEREDTSLSSIKDLRARRIFSPAAVPAESFEEVKEKIGGDHPAVVVAQSSRVEELELKSGLFDDNRGNANSERVAEVSGEVVDEKPVIIGGVGTISDEVKSEISMNGDSCGEGRLQTTPPDNELCRSEPEEVVQNVDMGESCLDVSGERKTATHVVIDSLELSIRGEYASTKEHRDDDSGKRLQLIPCPRRKLFRTSNSLGYRRLLPYLMGVSADSAFHVSGHSEYFSSKNESPVKVHKHKDENLQLSCSGYVAQGNGAASEIMSCPEHFSKRPKISLTENFAENEPIARFSSAVGLEGQGEKSDGSLLGNHVVNELGTISPHIHCDRSPPAVNQLTSTCTYNSDMEICTQSPSTRNNFQVVAIQDHQELSVLAPTKGILKTNPQRCRGFCNCLSCSQFRFHAEKSYDFCRKQMLDTEQIVMGLLKEMSHLRSVMEKRLEPTVQGASDSSLHLTQDKGICKRVHRAEDLARTRLRQMAQNVNIHCKIMRLQRPRVAFADQVEKLFFEG</sequence>
<proteinExistence type="predicted"/>
<name>A0AAV7EBJ5_ARIFI</name>
<organism evidence="2 3">
    <name type="scientific">Aristolochia fimbriata</name>
    <name type="common">White veined hardy Dutchman's pipe vine</name>
    <dbReference type="NCBI Taxonomy" id="158543"/>
    <lineage>
        <taxon>Eukaryota</taxon>
        <taxon>Viridiplantae</taxon>
        <taxon>Streptophyta</taxon>
        <taxon>Embryophyta</taxon>
        <taxon>Tracheophyta</taxon>
        <taxon>Spermatophyta</taxon>
        <taxon>Magnoliopsida</taxon>
        <taxon>Magnoliidae</taxon>
        <taxon>Piperales</taxon>
        <taxon>Aristolochiaceae</taxon>
        <taxon>Aristolochia</taxon>
    </lineage>
</organism>
<dbReference type="Proteomes" id="UP000825729">
    <property type="component" value="Unassembled WGS sequence"/>
</dbReference>
<accession>A0AAV7EBJ5</accession>
<reference evidence="2 3" key="1">
    <citation type="submission" date="2021-07" db="EMBL/GenBank/DDBJ databases">
        <title>The Aristolochia fimbriata genome: insights into angiosperm evolution, floral development and chemical biosynthesis.</title>
        <authorList>
            <person name="Jiao Y."/>
        </authorList>
    </citation>
    <scope>NUCLEOTIDE SEQUENCE [LARGE SCALE GENOMIC DNA]</scope>
    <source>
        <strain evidence="2">IBCAS-2021</strain>
        <tissue evidence="2">Leaf</tissue>
    </source>
</reference>
<dbReference type="PANTHER" id="PTHR34461:SF4">
    <property type="entry name" value="OS01G0101800 PROTEIN"/>
    <property type="match status" value="1"/>
</dbReference>
<gene>
    <name evidence="2" type="ORF">H6P81_012152</name>
</gene>
<evidence type="ECO:0000256" key="1">
    <source>
        <dbReference type="SAM" id="MobiDB-lite"/>
    </source>
</evidence>
<dbReference type="EMBL" id="JAINDJ010000005">
    <property type="protein sequence ID" value="KAG9446024.1"/>
    <property type="molecule type" value="Genomic_DNA"/>
</dbReference>
<keyword evidence="3" id="KW-1185">Reference proteome</keyword>
<evidence type="ECO:0000313" key="2">
    <source>
        <dbReference type="EMBL" id="KAG9446024.1"/>
    </source>
</evidence>
<evidence type="ECO:0000313" key="3">
    <source>
        <dbReference type="Proteomes" id="UP000825729"/>
    </source>
</evidence>